<dbReference type="InterPro" id="IPR010982">
    <property type="entry name" value="Lambda_DNA-bd_dom_sf"/>
</dbReference>
<dbReference type="InterPro" id="IPR053163">
    <property type="entry name" value="HTH-type_regulator_Rgg"/>
</dbReference>
<evidence type="ECO:0000313" key="3">
    <source>
        <dbReference type="EMBL" id="EJR40987.1"/>
    </source>
</evidence>
<dbReference type="PROSITE" id="PS50005">
    <property type="entry name" value="TPR"/>
    <property type="match status" value="1"/>
</dbReference>
<dbReference type="PANTHER" id="PTHR37038:SF14">
    <property type="entry name" value="TRANSCRIPTIONAL ACTIVATOR"/>
    <property type="match status" value="1"/>
</dbReference>
<dbReference type="InterPro" id="IPR011990">
    <property type="entry name" value="TPR-like_helical_dom_sf"/>
</dbReference>
<sequence>MEIGERIRQVRMHKGLTQGELVSEICSVTYLSRIESGKIKPSSSFLKKVSKKLDVDGDYLIEGNHEEIKLTILEICNKYKKDKSITKAKAELSSLELYVREVDSIPLLLKVYGVLIYYHARQKNLLYVKSLVDQASQMIPSQVEMQDPEDYIYYLKSRGYYFYNKQDYIAAHDIYVQAESLLGVEETEQHAHIYYNLCHVYKELYKDKSISRLYALKAFNIYRKNGMQKNVINALLMLAVLYIMDELYDKALEILQQVENSLATNGDSKYLPIISYDYGKIYQGLKDYTNAIKYYEETLELSEFLSEKDQKVYALRNMIEVYIELKDWKNVNKVMDEAFHFISIYDVPIAHVQLYGLKAKIFKIRGDYYEYEKNIQKAIDVGVEKKQHRLVAELSYELGNFYNENRSYKLSAKYFKISAENKMD</sequence>
<dbReference type="PROSITE" id="PS50943">
    <property type="entry name" value="HTH_CROC1"/>
    <property type="match status" value="1"/>
</dbReference>
<dbReference type="PANTHER" id="PTHR37038">
    <property type="entry name" value="TRANSCRIPTIONAL REGULATOR-RELATED"/>
    <property type="match status" value="1"/>
</dbReference>
<evidence type="ECO:0000313" key="4">
    <source>
        <dbReference type="Proteomes" id="UP000006976"/>
    </source>
</evidence>
<dbReference type="AlphaFoldDB" id="A0ABC9R4U0"/>
<organism evidence="3 4">
    <name type="scientific">Bacillus mycoides</name>
    <dbReference type="NCBI Taxonomy" id="1405"/>
    <lineage>
        <taxon>Bacteria</taxon>
        <taxon>Bacillati</taxon>
        <taxon>Bacillota</taxon>
        <taxon>Bacilli</taxon>
        <taxon>Bacillales</taxon>
        <taxon>Bacillaceae</taxon>
        <taxon>Bacillus</taxon>
        <taxon>Bacillus cereus group</taxon>
    </lineage>
</organism>
<dbReference type="CDD" id="cd00093">
    <property type="entry name" value="HTH_XRE"/>
    <property type="match status" value="1"/>
</dbReference>
<dbReference type="EMBL" id="AHEV01000013">
    <property type="protein sequence ID" value="EJR40987.1"/>
    <property type="molecule type" value="Genomic_DNA"/>
</dbReference>
<reference evidence="3 4" key="1">
    <citation type="submission" date="2012-04" db="EMBL/GenBank/DDBJ databases">
        <title>The Genome Sequence of Bacillus cereus VD078.</title>
        <authorList>
            <consortium name="The Broad Institute Genome Sequencing Platform"/>
            <consortium name="The Broad Institute Genome Sequencing Center for Infectious Disease"/>
            <person name="Feldgarden M."/>
            <person name="Van der Auwera G.A."/>
            <person name="Mahillon J."/>
            <person name="Duprez V."/>
            <person name="Timmery S."/>
            <person name="Mattelet C."/>
            <person name="Dierick K."/>
            <person name="Sun M."/>
            <person name="Yu Z."/>
            <person name="Zhu L."/>
            <person name="Hu X."/>
            <person name="Shank E.B."/>
            <person name="Swiecicka I."/>
            <person name="Hansen B.M."/>
            <person name="Andrup L."/>
            <person name="Young S.K."/>
            <person name="Zeng Q."/>
            <person name="Gargeya S."/>
            <person name="Fitzgerald M."/>
            <person name="Haas B."/>
            <person name="Abouelleil A."/>
            <person name="Alvarado L."/>
            <person name="Arachchi H.M."/>
            <person name="Berlin A."/>
            <person name="Chapman S.B."/>
            <person name="Goldberg J."/>
            <person name="Griggs A."/>
            <person name="Gujja S."/>
            <person name="Hansen M."/>
            <person name="Howarth C."/>
            <person name="Imamovic A."/>
            <person name="Larimer J."/>
            <person name="McCowen C."/>
            <person name="Montmayeur A."/>
            <person name="Murphy C."/>
            <person name="Neiman D."/>
            <person name="Pearson M."/>
            <person name="Priest M."/>
            <person name="Roberts A."/>
            <person name="Saif S."/>
            <person name="Shea T."/>
            <person name="Sisk P."/>
            <person name="Sykes S."/>
            <person name="Wortman J."/>
            <person name="Nusbaum C."/>
            <person name="Birren B."/>
        </authorList>
    </citation>
    <scope>NUCLEOTIDE SEQUENCE [LARGE SCALE GENOMIC DNA]</scope>
    <source>
        <strain evidence="3 4">VD078</strain>
    </source>
</reference>
<dbReference type="SMART" id="SM00530">
    <property type="entry name" value="HTH_XRE"/>
    <property type="match status" value="1"/>
</dbReference>
<dbReference type="Pfam" id="PF01381">
    <property type="entry name" value="HTH_3"/>
    <property type="match status" value="1"/>
</dbReference>
<protein>
    <recommendedName>
        <fullName evidence="2">HTH cro/C1-type domain-containing protein</fullName>
    </recommendedName>
</protein>
<dbReference type="SMART" id="SM00028">
    <property type="entry name" value="TPR"/>
    <property type="match status" value="2"/>
</dbReference>
<accession>A0ABC9R4U0</accession>
<dbReference type="InterPro" id="IPR001387">
    <property type="entry name" value="Cro/C1-type_HTH"/>
</dbReference>
<name>A0ABC9R4U0_BACMY</name>
<feature type="repeat" description="TPR" evidence="1">
    <location>
        <begin position="272"/>
        <end position="305"/>
    </location>
</feature>
<dbReference type="Proteomes" id="UP000006976">
    <property type="component" value="Unassembled WGS sequence"/>
</dbReference>
<dbReference type="Gene3D" id="1.25.40.10">
    <property type="entry name" value="Tetratricopeptide repeat domain"/>
    <property type="match status" value="1"/>
</dbReference>
<proteinExistence type="predicted"/>
<dbReference type="SUPFAM" id="SSF47413">
    <property type="entry name" value="lambda repressor-like DNA-binding domains"/>
    <property type="match status" value="1"/>
</dbReference>
<keyword evidence="1" id="KW-0802">TPR repeat</keyword>
<gene>
    <name evidence="3" type="ORF">III_02624</name>
</gene>
<feature type="domain" description="HTH cro/C1-type" evidence="2">
    <location>
        <begin position="7"/>
        <end position="60"/>
    </location>
</feature>
<dbReference type="SUPFAM" id="SSF48452">
    <property type="entry name" value="TPR-like"/>
    <property type="match status" value="1"/>
</dbReference>
<dbReference type="RefSeq" id="WP_002168201.1">
    <property type="nucleotide sequence ID" value="NZ_JH792251.1"/>
</dbReference>
<comment type="caution">
    <text evidence="3">The sequence shown here is derived from an EMBL/GenBank/DDBJ whole genome shotgun (WGS) entry which is preliminary data.</text>
</comment>
<dbReference type="InterPro" id="IPR019734">
    <property type="entry name" value="TPR_rpt"/>
</dbReference>
<evidence type="ECO:0000259" key="2">
    <source>
        <dbReference type="PROSITE" id="PS50943"/>
    </source>
</evidence>
<evidence type="ECO:0000256" key="1">
    <source>
        <dbReference type="PROSITE-ProRule" id="PRU00339"/>
    </source>
</evidence>
<dbReference type="Gene3D" id="1.10.260.40">
    <property type="entry name" value="lambda repressor-like DNA-binding domains"/>
    <property type="match status" value="1"/>
</dbReference>